<dbReference type="AlphaFoldDB" id="A0A9P5XXZ3"/>
<evidence type="ECO:0000313" key="2">
    <source>
        <dbReference type="EMBL" id="KAF9458774.1"/>
    </source>
</evidence>
<name>A0A9P5XXZ3_9AGAR</name>
<gene>
    <name evidence="2" type="ORF">BDZ94DRAFT_1269823</name>
</gene>
<keyword evidence="3" id="KW-1185">Reference proteome</keyword>
<feature type="region of interest" description="Disordered" evidence="1">
    <location>
        <begin position="117"/>
        <end position="189"/>
    </location>
</feature>
<reference evidence="2" key="1">
    <citation type="submission" date="2020-11" db="EMBL/GenBank/DDBJ databases">
        <authorList>
            <consortium name="DOE Joint Genome Institute"/>
            <person name="Ahrendt S."/>
            <person name="Riley R."/>
            <person name="Andreopoulos W."/>
            <person name="Labutti K."/>
            <person name="Pangilinan J."/>
            <person name="Ruiz-Duenas F.J."/>
            <person name="Barrasa J.M."/>
            <person name="Sanchez-Garcia M."/>
            <person name="Camarero S."/>
            <person name="Miyauchi S."/>
            <person name="Serrano A."/>
            <person name="Linde D."/>
            <person name="Babiker R."/>
            <person name="Drula E."/>
            <person name="Ayuso-Fernandez I."/>
            <person name="Pacheco R."/>
            <person name="Padilla G."/>
            <person name="Ferreira P."/>
            <person name="Barriuso J."/>
            <person name="Kellner H."/>
            <person name="Castanera R."/>
            <person name="Alfaro M."/>
            <person name="Ramirez L."/>
            <person name="Pisabarro A.G."/>
            <person name="Kuo A."/>
            <person name="Tritt A."/>
            <person name="Lipzen A."/>
            <person name="He G."/>
            <person name="Yan M."/>
            <person name="Ng V."/>
            <person name="Cullen D."/>
            <person name="Martin F."/>
            <person name="Rosso M.-N."/>
            <person name="Henrissat B."/>
            <person name="Hibbett D."/>
            <person name="Martinez A.T."/>
            <person name="Grigoriev I.V."/>
        </authorList>
    </citation>
    <scope>NUCLEOTIDE SEQUENCE</scope>
    <source>
        <strain evidence="2">CBS 247.69</strain>
    </source>
</reference>
<accession>A0A9P5XXZ3</accession>
<dbReference type="EMBL" id="MU150331">
    <property type="protein sequence ID" value="KAF9458774.1"/>
    <property type="molecule type" value="Genomic_DNA"/>
</dbReference>
<sequence length="315" mass="35250">MNSSPTTSPTSTTITNNNITPAAEHRLEIVCRVLDWFDQQSSRHEIHNLWRSSPIANELTHYQRLNDIVESNEAQNKILNKLMDQTAEVFVRSPEFEVLETVMINRKFSSQLTFSSDLNDSAKTPSPPPSPITFAHALNSPPYKTPNTPELLAAAPFFQIPSSSPPPFSSSPPPTPPSKPTPPMPMPPTTQDVLNHMNGRRAHKTSVSKRTKRKTTQFMARPLNHIGSQPNPTDIMTSPRLRQVGRIRIACPRCCNFGHSLYECSLYCSPGHIYPDCPQRPCMVTSNHFDYELSGDSYLGPEAEANITGESYDEY</sequence>
<protein>
    <submittedName>
        <fullName evidence="2">Uncharacterized protein</fullName>
    </submittedName>
</protein>
<evidence type="ECO:0000313" key="3">
    <source>
        <dbReference type="Proteomes" id="UP000807353"/>
    </source>
</evidence>
<dbReference type="Proteomes" id="UP000807353">
    <property type="component" value="Unassembled WGS sequence"/>
</dbReference>
<comment type="caution">
    <text evidence="2">The sequence shown here is derived from an EMBL/GenBank/DDBJ whole genome shotgun (WGS) entry which is preliminary data.</text>
</comment>
<proteinExistence type="predicted"/>
<feature type="compositionally biased region" description="Pro residues" evidence="1">
    <location>
        <begin position="163"/>
        <end position="188"/>
    </location>
</feature>
<evidence type="ECO:0000256" key="1">
    <source>
        <dbReference type="SAM" id="MobiDB-lite"/>
    </source>
</evidence>
<organism evidence="2 3">
    <name type="scientific">Collybia nuda</name>
    <dbReference type="NCBI Taxonomy" id="64659"/>
    <lineage>
        <taxon>Eukaryota</taxon>
        <taxon>Fungi</taxon>
        <taxon>Dikarya</taxon>
        <taxon>Basidiomycota</taxon>
        <taxon>Agaricomycotina</taxon>
        <taxon>Agaricomycetes</taxon>
        <taxon>Agaricomycetidae</taxon>
        <taxon>Agaricales</taxon>
        <taxon>Tricholomatineae</taxon>
        <taxon>Clitocybaceae</taxon>
        <taxon>Collybia</taxon>
    </lineage>
</organism>